<dbReference type="AlphaFoldDB" id="A0A9J6D2V1"/>
<evidence type="ECO:0000313" key="2">
    <source>
        <dbReference type="EMBL" id="KAH7987141.1"/>
    </source>
</evidence>
<feature type="region of interest" description="Disordered" evidence="1">
    <location>
        <begin position="60"/>
        <end position="85"/>
    </location>
</feature>
<proteinExistence type="predicted"/>
<comment type="caution">
    <text evidence="2">The sequence shown here is derived from an EMBL/GenBank/DDBJ whole genome shotgun (WGS) entry which is preliminary data.</text>
</comment>
<accession>A0A9J6D2V1</accession>
<dbReference type="Proteomes" id="UP000821866">
    <property type="component" value="Unassembled WGS sequence"/>
</dbReference>
<evidence type="ECO:0000256" key="1">
    <source>
        <dbReference type="SAM" id="MobiDB-lite"/>
    </source>
</evidence>
<organism evidence="2 3">
    <name type="scientific">Rhipicephalus microplus</name>
    <name type="common">Cattle tick</name>
    <name type="synonym">Boophilus microplus</name>
    <dbReference type="NCBI Taxonomy" id="6941"/>
    <lineage>
        <taxon>Eukaryota</taxon>
        <taxon>Metazoa</taxon>
        <taxon>Ecdysozoa</taxon>
        <taxon>Arthropoda</taxon>
        <taxon>Chelicerata</taxon>
        <taxon>Arachnida</taxon>
        <taxon>Acari</taxon>
        <taxon>Parasitiformes</taxon>
        <taxon>Ixodida</taxon>
        <taxon>Ixodoidea</taxon>
        <taxon>Ixodidae</taxon>
        <taxon>Rhipicephalinae</taxon>
        <taxon>Rhipicephalus</taxon>
        <taxon>Boophilus</taxon>
    </lineage>
</organism>
<reference evidence="2" key="2">
    <citation type="submission" date="2021-09" db="EMBL/GenBank/DDBJ databases">
        <authorList>
            <person name="Jia N."/>
            <person name="Wang J."/>
            <person name="Shi W."/>
            <person name="Du L."/>
            <person name="Sun Y."/>
            <person name="Zhan W."/>
            <person name="Jiang J."/>
            <person name="Wang Q."/>
            <person name="Zhang B."/>
            <person name="Ji P."/>
            <person name="Sakyi L.B."/>
            <person name="Cui X."/>
            <person name="Yuan T."/>
            <person name="Jiang B."/>
            <person name="Yang W."/>
            <person name="Lam T.T.-Y."/>
            <person name="Chang Q."/>
            <person name="Ding S."/>
            <person name="Wang X."/>
            <person name="Zhu J."/>
            <person name="Ruan X."/>
            <person name="Zhao L."/>
            <person name="Wei J."/>
            <person name="Que T."/>
            <person name="Du C."/>
            <person name="Cheng J."/>
            <person name="Dai P."/>
            <person name="Han X."/>
            <person name="Huang E."/>
            <person name="Gao Y."/>
            <person name="Liu J."/>
            <person name="Shao H."/>
            <person name="Ye R."/>
            <person name="Li L."/>
            <person name="Wei W."/>
            <person name="Wang X."/>
            <person name="Wang C."/>
            <person name="Huo Q."/>
            <person name="Li W."/>
            <person name="Guo W."/>
            <person name="Chen H."/>
            <person name="Chen S."/>
            <person name="Zhou L."/>
            <person name="Zhou L."/>
            <person name="Ni X."/>
            <person name="Tian J."/>
            <person name="Zhou Y."/>
            <person name="Sheng Y."/>
            <person name="Liu T."/>
            <person name="Pan Y."/>
            <person name="Xia L."/>
            <person name="Li J."/>
            <person name="Zhao F."/>
            <person name="Cao W."/>
        </authorList>
    </citation>
    <scope>NUCLEOTIDE SEQUENCE</scope>
    <source>
        <strain evidence="2">Rmic-2018</strain>
        <tissue evidence="2">Larvae</tissue>
    </source>
</reference>
<reference evidence="2" key="1">
    <citation type="journal article" date="2020" name="Cell">
        <title>Large-Scale Comparative Analyses of Tick Genomes Elucidate Their Genetic Diversity and Vector Capacities.</title>
        <authorList>
            <consortium name="Tick Genome and Microbiome Consortium (TIGMIC)"/>
            <person name="Jia N."/>
            <person name="Wang J."/>
            <person name="Shi W."/>
            <person name="Du L."/>
            <person name="Sun Y."/>
            <person name="Zhan W."/>
            <person name="Jiang J.F."/>
            <person name="Wang Q."/>
            <person name="Zhang B."/>
            <person name="Ji P."/>
            <person name="Bell-Sakyi L."/>
            <person name="Cui X.M."/>
            <person name="Yuan T.T."/>
            <person name="Jiang B.G."/>
            <person name="Yang W.F."/>
            <person name="Lam T.T."/>
            <person name="Chang Q.C."/>
            <person name="Ding S.J."/>
            <person name="Wang X.J."/>
            <person name="Zhu J.G."/>
            <person name="Ruan X.D."/>
            <person name="Zhao L."/>
            <person name="Wei J.T."/>
            <person name="Ye R.Z."/>
            <person name="Que T.C."/>
            <person name="Du C.H."/>
            <person name="Zhou Y.H."/>
            <person name="Cheng J.X."/>
            <person name="Dai P.F."/>
            <person name="Guo W.B."/>
            <person name="Han X.H."/>
            <person name="Huang E.J."/>
            <person name="Li L.F."/>
            <person name="Wei W."/>
            <person name="Gao Y.C."/>
            <person name="Liu J.Z."/>
            <person name="Shao H.Z."/>
            <person name="Wang X."/>
            <person name="Wang C.C."/>
            <person name="Yang T.C."/>
            <person name="Huo Q.B."/>
            <person name="Li W."/>
            <person name="Chen H.Y."/>
            <person name="Chen S.E."/>
            <person name="Zhou L.G."/>
            <person name="Ni X.B."/>
            <person name="Tian J.H."/>
            <person name="Sheng Y."/>
            <person name="Liu T."/>
            <person name="Pan Y.S."/>
            <person name="Xia L.Y."/>
            <person name="Li J."/>
            <person name="Zhao F."/>
            <person name="Cao W.C."/>
        </authorList>
    </citation>
    <scope>NUCLEOTIDE SEQUENCE</scope>
    <source>
        <strain evidence="2">Rmic-2018</strain>
    </source>
</reference>
<dbReference type="EMBL" id="JABSTU010000716">
    <property type="protein sequence ID" value="KAH7987141.1"/>
    <property type="molecule type" value="Genomic_DNA"/>
</dbReference>
<gene>
    <name evidence="2" type="ORF">HPB51_026543</name>
</gene>
<sequence length="138" mass="15169">MEPKYEYASELNLYQANYMRNSKAIGVPLGSVHHLLRHHQRGGVHPAALARRHQGVARHGPLRPVAVLSPDPRRPGRDVPGPTGRLQLDPVGGVPRGHCVRRIIGCHGVVVHLLHAALLRVPLVNCVPHLWLDAGLLR</sequence>
<keyword evidence="3" id="KW-1185">Reference proteome</keyword>
<name>A0A9J6D2V1_RHIMP</name>
<protein>
    <submittedName>
        <fullName evidence="2">Uncharacterized protein</fullName>
    </submittedName>
</protein>
<evidence type="ECO:0000313" key="3">
    <source>
        <dbReference type="Proteomes" id="UP000821866"/>
    </source>
</evidence>